<dbReference type="Proteomes" id="UP000319771">
    <property type="component" value="Unassembled WGS sequence"/>
</dbReference>
<keyword evidence="6 8" id="KW-1133">Transmembrane helix</keyword>
<keyword evidence="5 8" id="KW-0812">Transmembrane</keyword>
<evidence type="ECO:0000313" key="10">
    <source>
        <dbReference type="Proteomes" id="UP000319771"/>
    </source>
</evidence>
<evidence type="ECO:0000256" key="3">
    <source>
        <dbReference type="ARBA" id="ARBA00022676"/>
    </source>
</evidence>
<dbReference type="AlphaFoldDB" id="A0A538U608"/>
<evidence type="ECO:0000256" key="7">
    <source>
        <dbReference type="ARBA" id="ARBA00023136"/>
    </source>
</evidence>
<evidence type="ECO:0000256" key="4">
    <source>
        <dbReference type="ARBA" id="ARBA00022679"/>
    </source>
</evidence>
<dbReference type="EMBL" id="VBPB01000170">
    <property type="protein sequence ID" value="TMQ71326.1"/>
    <property type="molecule type" value="Genomic_DNA"/>
</dbReference>
<keyword evidence="2" id="KW-1003">Cell membrane</keyword>
<feature type="transmembrane region" description="Helical" evidence="8">
    <location>
        <begin position="365"/>
        <end position="385"/>
    </location>
</feature>
<evidence type="ECO:0000313" key="9">
    <source>
        <dbReference type="EMBL" id="TMQ71326.1"/>
    </source>
</evidence>
<organism evidence="9 10">
    <name type="scientific">Eiseniibacteriota bacterium</name>
    <dbReference type="NCBI Taxonomy" id="2212470"/>
    <lineage>
        <taxon>Bacteria</taxon>
        <taxon>Candidatus Eiseniibacteriota</taxon>
    </lineage>
</organism>
<gene>
    <name evidence="9" type="ORF">E6K81_10340</name>
</gene>
<comment type="subcellular location">
    <subcellularLocation>
        <location evidence="1">Cell membrane</location>
        <topology evidence="1">Multi-pass membrane protein</topology>
    </subcellularLocation>
</comment>
<dbReference type="PANTHER" id="PTHR33908">
    <property type="entry name" value="MANNOSYLTRANSFERASE YKCB-RELATED"/>
    <property type="match status" value="1"/>
</dbReference>
<protein>
    <recommendedName>
        <fullName evidence="11">Glycosyltransferase RgtA/B/C/D-like domain-containing protein</fullName>
    </recommendedName>
</protein>
<evidence type="ECO:0000256" key="5">
    <source>
        <dbReference type="ARBA" id="ARBA00022692"/>
    </source>
</evidence>
<dbReference type="GO" id="GO:0016763">
    <property type="term" value="F:pentosyltransferase activity"/>
    <property type="evidence" value="ECO:0007669"/>
    <property type="project" value="TreeGrafter"/>
</dbReference>
<keyword evidence="3" id="KW-0328">Glycosyltransferase</keyword>
<feature type="transmembrane region" description="Helical" evidence="8">
    <location>
        <begin position="194"/>
        <end position="219"/>
    </location>
</feature>
<proteinExistence type="predicted"/>
<evidence type="ECO:0008006" key="11">
    <source>
        <dbReference type="Google" id="ProtNLM"/>
    </source>
</evidence>
<comment type="caution">
    <text evidence="9">The sequence shown here is derived from an EMBL/GenBank/DDBJ whole genome shotgun (WGS) entry which is preliminary data.</text>
</comment>
<feature type="transmembrane region" description="Helical" evidence="8">
    <location>
        <begin position="305"/>
        <end position="326"/>
    </location>
</feature>
<feature type="transmembrane region" description="Helical" evidence="8">
    <location>
        <begin position="13"/>
        <end position="32"/>
    </location>
</feature>
<sequence length="410" mass="44343">MDPSSKGAPDTTLSFRVLLTLAIALRLYLLVATPVGQAVAHRLEGLNDEPAHVNYVRYLVAHRAFPVQAHHYREPGAFARGDYEYYQAPLYYSLAAPFVAAVGPRLAPYACRLVAFVCGLLSLVVLGRLLAQLRCPPSWRRMGVVFVALLPTHAYFTSLASNDSLSWLIGLILTAELVAMVRTRGSPRANGVRLGLLLAAGLLTKSSLVLFLPVALLLYVHRALASRRASALTAALLPLSLVLVIAGPWYARNQILYGSPMALGVGFGPPDASPSLAPSLAHTLTATVRYFWFPMQHVSRSAPVLVIRWLGAAVLPFHALAALLWFRRRPPATAGGVVLVLILWSALVSVAMLGRSWGDIEGRFLMPALGSIAFFLTVPVLVLAGPGRERLAWVYLTALAVHPWALLAFA</sequence>
<accession>A0A538U608</accession>
<evidence type="ECO:0000256" key="2">
    <source>
        <dbReference type="ARBA" id="ARBA00022475"/>
    </source>
</evidence>
<feature type="transmembrane region" description="Helical" evidence="8">
    <location>
        <begin position="143"/>
        <end position="159"/>
    </location>
</feature>
<dbReference type="GO" id="GO:0009103">
    <property type="term" value="P:lipopolysaccharide biosynthetic process"/>
    <property type="evidence" value="ECO:0007669"/>
    <property type="project" value="UniProtKB-ARBA"/>
</dbReference>
<name>A0A538U608_UNCEI</name>
<keyword evidence="7 8" id="KW-0472">Membrane</keyword>
<feature type="transmembrane region" description="Helical" evidence="8">
    <location>
        <begin position="332"/>
        <end position="353"/>
    </location>
</feature>
<evidence type="ECO:0000256" key="6">
    <source>
        <dbReference type="ARBA" id="ARBA00022989"/>
    </source>
</evidence>
<evidence type="ECO:0000256" key="8">
    <source>
        <dbReference type="SAM" id="Phobius"/>
    </source>
</evidence>
<dbReference type="GO" id="GO:0005886">
    <property type="term" value="C:plasma membrane"/>
    <property type="evidence" value="ECO:0007669"/>
    <property type="project" value="UniProtKB-SubCell"/>
</dbReference>
<reference evidence="9 10" key="1">
    <citation type="journal article" date="2019" name="Nat. Microbiol.">
        <title>Mediterranean grassland soil C-N compound turnover is dependent on rainfall and depth, and is mediated by genomically divergent microorganisms.</title>
        <authorList>
            <person name="Diamond S."/>
            <person name="Andeer P.F."/>
            <person name="Li Z."/>
            <person name="Crits-Christoph A."/>
            <person name="Burstein D."/>
            <person name="Anantharaman K."/>
            <person name="Lane K.R."/>
            <person name="Thomas B.C."/>
            <person name="Pan C."/>
            <person name="Northen T.R."/>
            <person name="Banfield J.F."/>
        </authorList>
    </citation>
    <scope>NUCLEOTIDE SEQUENCE [LARGE SCALE GENOMIC DNA]</scope>
    <source>
        <strain evidence="9">WS_11</strain>
    </source>
</reference>
<feature type="transmembrane region" description="Helical" evidence="8">
    <location>
        <begin position="231"/>
        <end position="251"/>
    </location>
</feature>
<evidence type="ECO:0000256" key="1">
    <source>
        <dbReference type="ARBA" id="ARBA00004651"/>
    </source>
</evidence>
<keyword evidence="4" id="KW-0808">Transferase</keyword>
<feature type="transmembrane region" description="Helical" evidence="8">
    <location>
        <begin position="391"/>
        <end position="409"/>
    </location>
</feature>
<dbReference type="InterPro" id="IPR050297">
    <property type="entry name" value="LipidA_mod_glycosyltrf_83"/>
</dbReference>
<feature type="transmembrane region" description="Helical" evidence="8">
    <location>
        <begin position="113"/>
        <end position="131"/>
    </location>
</feature>
<dbReference type="PANTHER" id="PTHR33908:SF11">
    <property type="entry name" value="MEMBRANE PROTEIN"/>
    <property type="match status" value="1"/>
</dbReference>